<dbReference type="PANTHER" id="PTHR43024:SF1">
    <property type="entry name" value="UDP-N-ACETYLMURAMOYL-TRIPEPTIDE--D-ALANYL-D-ALANINE LIGASE"/>
    <property type="match status" value="1"/>
</dbReference>
<proteinExistence type="inferred from homology"/>
<evidence type="ECO:0000256" key="6">
    <source>
        <dbReference type="ARBA" id="ARBA00022960"/>
    </source>
</evidence>
<evidence type="ECO:0000313" key="16">
    <source>
        <dbReference type="Proteomes" id="UP000460435"/>
    </source>
</evidence>
<evidence type="ECO:0000256" key="5">
    <source>
        <dbReference type="ARBA" id="ARBA00022840"/>
    </source>
</evidence>
<evidence type="ECO:0000256" key="2">
    <source>
        <dbReference type="ARBA" id="ARBA00022598"/>
    </source>
</evidence>
<comment type="pathway">
    <text evidence="10 11">Cell wall biogenesis; peptidoglycan biosynthesis.</text>
</comment>
<evidence type="ECO:0000256" key="4">
    <source>
        <dbReference type="ARBA" id="ARBA00022741"/>
    </source>
</evidence>
<keyword evidence="9 10" id="KW-0961">Cell wall biogenesis/degradation</keyword>
<accession>A0A7K3M7D4</accession>
<evidence type="ECO:0000259" key="14">
    <source>
        <dbReference type="Pfam" id="PF08245"/>
    </source>
</evidence>
<dbReference type="InterPro" id="IPR004101">
    <property type="entry name" value="Mur_ligase_C"/>
</dbReference>
<evidence type="ECO:0000256" key="7">
    <source>
        <dbReference type="ARBA" id="ARBA00022984"/>
    </source>
</evidence>
<dbReference type="GO" id="GO:0005737">
    <property type="term" value="C:cytoplasm"/>
    <property type="evidence" value="ECO:0007669"/>
    <property type="project" value="UniProtKB-SubCell"/>
</dbReference>
<dbReference type="InterPro" id="IPR036565">
    <property type="entry name" value="Mur-like_cat_sf"/>
</dbReference>
<keyword evidence="6 10" id="KW-0133">Cell shape</keyword>
<dbReference type="UniPathway" id="UPA00219"/>
<dbReference type="InterPro" id="IPR000713">
    <property type="entry name" value="Mur_ligase_N"/>
</dbReference>
<feature type="binding site" evidence="10">
    <location>
        <begin position="117"/>
        <end position="123"/>
    </location>
    <ligand>
        <name>ATP</name>
        <dbReference type="ChEBI" id="CHEBI:30616"/>
    </ligand>
</feature>
<dbReference type="InterPro" id="IPR035911">
    <property type="entry name" value="MurE/MurF_N"/>
</dbReference>
<dbReference type="NCBIfam" id="TIGR01143">
    <property type="entry name" value="murF"/>
    <property type="match status" value="1"/>
</dbReference>
<reference evidence="15 16" key="1">
    <citation type="submission" date="2019-11" db="EMBL/GenBank/DDBJ databases">
        <authorList>
            <person name="Li X.-J."/>
            <person name="Feng X.-M."/>
        </authorList>
    </citation>
    <scope>NUCLEOTIDE SEQUENCE [LARGE SCALE GENOMIC DNA]</scope>
    <source>
        <strain evidence="15 16">XMNu-373</strain>
    </source>
</reference>
<dbReference type="Gene3D" id="3.40.1190.10">
    <property type="entry name" value="Mur-like, catalytic domain"/>
    <property type="match status" value="1"/>
</dbReference>
<keyword evidence="4 10" id="KW-0547">Nucleotide-binding</keyword>
<dbReference type="InterPro" id="IPR036615">
    <property type="entry name" value="Mur_ligase_C_dom_sf"/>
</dbReference>
<dbReference type="InterPro" id="IPR051046">
    <property type="entry name" value="MurCDEF_CellWall_CoF430Synth"/>
</dbReference>
<feature type="domain" description="Mur ligase C-terminal" evidence="13">
    <location>
        <begin position="328"/>
        <end position="454"/>
    </location>
</feature>
<dbReference type="EMBL" id="WLZY01000007">
    <property type="protein sequence ID" value="NDL59196.1"/>
    <property type="molecule type" value="Genomic_DNA"/>
</dbReference>
<organism evidence="15 16">
    <name type="scientific">Phytoactinopolyspora mesophila</name>
    <dbReference type="NCBI Taxonomy" id="2650750"/>
    <lineage>
        <taxon>Bacteria</taxon>
        <taxon>Bacillati</taxon>
        <taxon>Actinomycetota</taxon>
        <taxon>Actinomycetes</taxon>
        <taxon>Jiangellales</taxon>
        <taxon>Jiangellaceae</taxon>
        <taxon>Phytoactinopolyspora</taxon>
    </lineage>
</organism>
<dbReference type="HAMAP" id="MF_02019">
    <property type="entry name" value="MurF"/>
    <property type="match status" value="1"/>
</dbReference>
<comment type="similarity">
    <text evidence="10">Belongs to the MurCDEF family. MurF subfamily.</text>
</comment>
<keyword evidence="5 10" id="KW-0067">ATP-binding</keyword>
<evidence type="ECO:0000259" key="12">
    <source>
        <dbReference type="Pfam" id="PF01225"/>
    </source>
</evidence>
<dbReference type="Proteomes" id="UP000460435">
    <property type="component" value="Unassembled WGS sequence"/>
</dbReference>
<evidence type="ECO:0000256" key="9">
    <source>
        <dbReference type="ARBA" id="ARBA00023316"/>
    </source>
</evidence>
<dbReference type="InterPro" id="IPR005863">
    <property type="entry name" value="UDP-N-AcMur_synth"/>
</dbReference>
<dbReference type="GO" id="GO:0008360">
    <property type="term" value="P:regulation of cell shape"/>
    <property type="evidence" value="ECO:0007669"/>
    <property type="project" value="UniProtKB-KW"/>
</dbReference>
<name>A0A7K3M7D4_9ACTN</name>
<dbReference type="Gene3D" id="3.90.190.20">
    <property type="entry name" value="Mur ligase, C-terminal domain"/>
    <property type="match status" value="1"/>
</dbReference>
<evidence type="ECO:0000313" key="15">
    <source>
        <dbReference type="EMBL" id="NDL59196.1"/>
    </source>
</evidence>
<dbReference type="PANTHER" id="PTHR43024">
    <property type="entry name" value="UDP-N-ACETYLMURAMOYL-TRIPEPTIDE--D-ALANYL-D-ALANINE LIGASE"/>
    <property type="match status" value="1"/>
</dbReference>
<evidence type="ECO:0000256" key="3">
    <source>
        <dbReference type="ARBA" id="ARBA00022618"/>
    </source>
</evidence>
<dbReference type="GO" id="GO:0009252">
    <property type="term" value="P:peptidoglycan biosynthetic process"/>
    <property type="evidence" value="ECO:0007669"/>
    <property type="project" value="UniProtKB-UniRule"/>
</dbReference>
<keyword evidence="1 10" id="KW-0963">Cytoplasm</keyword>
<feature type="domain" description="Mur ligase central" evidence="14">
    <location>
        <begin position="115"/>
        <end position="304"/>
    </location>
</feature>
<sequence>MIPMTLAEIADAVGGEVDDTAQDSAQHAGLRVTGPVVIDSRLAVDGALFVARVGAERDGHDYVVSAAKMGAVAALVERPVRASIPQVVVGDSEGALGRLARSVLDRLPQLTVVGVTGSSGKTTTKDLLSQVLAPLGPVVAPPGSYNTEVGVPLTVLTADESTRTLVVEMGARGVGHIRYLCGIAPPRAGVVLNVGSAHLGEFGDRDTVARAKGELVEALPLGGIAVLNADDPVVRRMAERTAANVLMVGESVHAEVRAENVQLDKTGRPSFTLVTPENPSGAGVALKLVGEHQVSNALAVAGVALALGMKPDVIASQLSAAKALSRWRMEVTERPDGTTIVNDAYNANPEAVRAALKSLMSMATGRRTWAVLGEMLELGDASAAEHDAIGRLVVRLNVDRLVVVGEGARPMHQGATLEGSWAGESVWVPDREAAEELLTKELRAGDVVLVKSSRDAGLRVLGERLAEAAPAGEGTA</sequence>
<evidence type="ECO:0000259" key="13">
    <source>
        <dbReference type="Pfam" id="PF02875"/>
    </source>
</evidence>
<dbReference type="RefSeq" id="WP_162451913.1">
    <property type="nucleotide sequence ID" value="NZ_WLZY01000007.1"/>
</dbReference>
<keyword evidence="7 10" id="KW-0573">Peptidoglycan synthesis</keyword>
<dbReference type="Pfam" id="PF01225">
    <property type="entry name" value="Mur_ligase"/>
    <property type="match status" value="1"/>
</dbReference>
<gene>
    <name evidence="10 15" type="primary">murF</name>
    <name evidence="15" type="ORF">F7O44_19180</name>
</gene>
<dbReference type="GO" id="GO:0047480">
    <property type="term" value="F:UDP-N-acetylmuramoyl-tripeptide-D-alanyl-D-alanine ligase activity"/>
    <property type="evidence" value="ECO:0007669"/>
    <property type="project" value="UniProtKB-UniRule"/>
</dbReference>
<evidence type="ECO:0000256" key="8">
    <source>
        <dbReference type="ARBA" id="ARBA00023306"/>
    </source>
</evidence>
<dbReference type="Gene3D" id="3.40.1390.10">
    <property type="entry name" value="MurE/MurF, N-terminal domain"/>
    <property type="match status" value="1"/>
</dbReference>
<comment type="subcellular location">
    <subcellularLocation>
        <location evidence="10 11">Cytoplasm</location>
    </subcellularLocation>
</comment>
<comment type="caution">
    <text evidence="15">The sequence shown here is derived from an EMBL/GenBank/DDBJ whole genome shotgun (WGS) entry which is preliminary data.</text>
</comment>
<keyword evidence="8 10" id="KW-0131">Cell cycle</keyword>
<dbReference type="GO" id="GO:0071555">
    <property type="term" value="P:cell wall organization"/>
    <property type="evidence" value="ECO:0007669"/>
    <property type="project" value="UniProtKB-KW"/>
</dbReference>
<dbReference type="GO" id="GO:0005524">
    <property type="term" value="F:ATP binding"/>
    <property type="evidence" value="ECO:0007669"/>
    <property type="project" value="UniProtKB-UniRule"/>
</dbReference>
<dbReference type="GO" id="GO:0051301">
    <property type="term" value="P:cell division"/>
    <property type="evidence" value="ECO:0007669"/>
    <property type="project" value="UniProtKB-KW"/>
</dbReference>
<dbReference type="InterPro" id="IPR013221">
    <property type="entry name" value="Mur_ligase_cen"/>
</dbReference>
<protein>
    <recommendedName>
        <fullName evidence="10 11">UDP-N-acetylmuramoyl-tripeptide--D-alanyl-D-alanine ligase</fullName>
        <ecNumber evidence="10 11">6.3.2.10</ecNumber>
    </recommendedName>
    <alternativeName>
        <fullName evidence="10">D-alanyl-D-alanine-adding enzyme</fullName>
    </alternativeName>
</protein>
<comment type="function">
    <text evidence="10 11">Involved in cell wall formation. Catalyzes the final step in the synthesis of UDP-N-acetylmuramoyl-pentapeptide, the precursor of murein.</text>
</comment>
<feature type="domain" description="Mur ligase N-terminal catalytic" evidence="12">
    <location>
        <begin position="36"/>
        <end position="85"/>
    </location>
</feature>
<dbReference type="AlphaFoldDB" id="A0A7K3M7D4"/>
<dbReference type="EC" id="6.3.2.10" evidence="10 11"/>
<dbReference type="Pfam" id="PF08245">
    <property type="entry name" value="Mur_ligase_M"/>
    <property type="match status" value="1"/>
</dbReference>
<evidence type="ECO:0000256" key="1">
    <source>
        <dbReference type="ARBA" id="ARBA00022490"/>
    </source>
</evidence>
<keyword evidence="3 10" id="KW-0132">Cell division</keyword>
<evidence type="ECO:0000256" key="10">
    <source>
        <dbReference type="HAMAP-Rule" id="MF_02019"/>
    </source>
</evidence>
<evidence type="ECO:0000256" key="11">
    <source>
        <dbReference type="RuleBase" id="RU004136"/>
    </source>
</evidence>
<comment type="catalytic activity">
    <reaction evidence="10 11">
        <text>D-alanyl-D-alanine + UDP-N-acetyl-alpha-D-muramoyl-L-alanyl-gamma-D-glutamyl-meso-2,6-diaminopimelate + ATP = UDP-N-acetyl-alpha-D-muramoyl-L-alanyl-gamma-D-glutamyl-meso-2,6-diaminopimeloyl-D-alanyl-D-alanine + ADP + phosphate + H(+)</text>
        <dbReference type="Rhea" id="RHEA:28374"/>
        <dbReference type="ChEBI" id="CHEBI:15378"/>
        <dbReference type="ChEBI" id="CHEBI:30616"/>
        <dbReference type="ChEBI" id="CHEBI:43474"/>
        <dbReference type="ChEBI" id="CHEBI:57822"/>
        <dbReference type="ChEBI" id="CHEBI:61386"/>
        <dbReference type="ChEBI" id="CHEBI:83905"/>
        <dbReference type="ChEBI" id="CHEBI:456216"/>
        <dbReference type="EC" id="6.3.2.10"/>
    </reaction>
</comment>
<dbReference type="Pfam" id="PF02875">
    <property type="entry name" value="Mur_ligase_C"/>
    <property type="match status" value="1"/>
</dbReference>
<keyword evidence="2 10" id="KW-0436">Ligase</keyword>
<keyword evidence="16" id="KW-1185">Reference proteome</keyword>
<dbReference type="SUPFAM" id="SSF53244">
    <property type="entry name" value="MurD-like peptide ligases, peptide-binding domain"/>
    <property type="match status" value="1"/>
</dbReference>
<dbReference type="SUPFAM" id="SSF63418">
    <property type="entry name" value="MurE/MurF N-terminal domain"/>
    <property type="match status" value="1"/>
</dbReference>
<dbReference type="SUPFAM" id="SSF53623">
    <property type="entry name" value="MurD-like peptide ligases, catalytic domain"/>
    <property type="match status" value="1"/>
</dbReference>